<dbReference type="Gene3D" id="2.60.120.200">
    <property type="match status" value="1"/>
</dbReference>
<feature type="compositionally biased region" description="Low complexity" evidence="3">
    <location>
        <begin position="9"/>
        <end position="74"/>
    </location>
</feature>
<dbReference type="InterPro" id="IPR044156">
    <property type="entry name" value="Galectin-like"/>
</dbReference>
<keyword evidence="1 2" id="KW-0430">Lectin</keyword>
<feature type="domain" description="Galectin" evidence="4">
    <location>
        <begin position="104"/>
        <end position="239"/>
    </location>
</feature>
<feature type="region of interest" description="Disordered" evidence="3">
    <location>
        <begin position="1"/>
        <end position="74"/>
    </location>
</feature>
<dbReference type="GO" id="GO:0030246">
    <property type="term" value="F:carbohydrate binding"/>
    <property type="evidence" value="ECO:0007669"/>
    <property type="project" value="UniProtKB-UniRule"/>
</dbReference>
<dbReference type="AlphaFoldDB" id="A0A6V7XRZ4"/>
<reference evidence="5 6" key="1">
    <citation type="submission" date="2020-08" db="EMBL/GenBank/DDBJ databases">
        <authorList>
            <person name="Koutsovoulos G."/>
            <person name="Danchin GJ E."/>
        </authorList>
    </citation>
    <scope>NUCLEOTIDE SEQUENCE [LARGE SCALE GENOMIC DNA]</scope>
</reference>
<dbReference type="SMART" id="SM00276">
    <property type="entry name" value="GLECT"/>
    <property type="match status" value="1"/>
</dbReference>
<dbReference type="OrthoDB" id="8112755at2759"/>
<sequence>MVLCHDKPITTTTEPTTTTKEPTTTTEEPTTLTTEPITEEPTTTTKQTTIATDEPTTTTELPTTTTLKPTTNLLPTTTPTKPPPFCPDQIVLNNLTIPANIDFVKLGFETGFRFPKRIIIFGTPLAQPTAFNINIGEPGKLLVNANVLFHFSPRFHENKVIRNTWIVSKGWETADDYGGFPFKVGEPFVLELTDGFNNLINVIVNNKFFVSFARYKFKLDKVSQMEIENGIQVSSVILCPAHIPTTKKPTISILSTTTPTKPPQFCRGEIVLSNLVRVFSLK</sequence>
<proteinExistence type="predicted"/>
<evidence type="ECO:0000256" key="2">
    <source>
        <dbReference type="RuleBase" id="RU102079"/>
    </source>
</evidence>
<dbReference type="PROSITE" id="PS51304">
    <property type="entry name" value="GALECTIN"/>
    <property type="match status" value="1"/>
</dbReference>
<gene>
    <name evidence="5" type="ORF">MENT_LOCUS55054</name>
</gene>
<dbReference type="SMART" id="SM00908">
    <property type="entry name" value="Gal-bind_lectin"/>
    <property type="match status" value="1"/>
</dbReference>
<dbReference type="InterPro" id="IPR001079">
    <property type="entry name" value="Galectin_CRD"/>
</dbReference>
<dbReference type="EMBL" id="CAJEWN010002022">
    <property type="protein sequence ID" value="CAD2201497.1"/>
    <property type="molecule type" value="Genomic_DNA"/>
</dbReference>
<organism evidence="5 6">
    <name type="scientific">Meloidogyne enterolobii</name>
    <name type="common">Root-knot nematode worm</name>
    <name type="synonym">Meloidogyne mayaguensis</name>
    <dbReference type="NCBI Taxonomy" id="390850"/>
    <lineage>
        <taxon>Eukaryota</taxon>
        <taxon>Metazoa</taxon>
        <taxon>Ecdysozoa</taxon>
        <taxon>Nematoda</taxon>
        <taxon>Chromadorea</taxon>
        <taxon>Rhabditida</taxon>
        <taxon>Tylenchina</taxon>
        <taxon>Tylenchomorpha</taxon>
        <taxon>Tylenchoidea</taxon>
        <taxon>Meloidogynidae</taxon>
        <taxon>Meloidogyninae</taxon>
        <taxon>Meloidogyne</taxon>
    </lineage>
</organism>
<dbReference type="InterPro" id="IPR013320">
    <property type="entry name" value="ConA-like_dom_sf"/>
</dbReference>
<comment type="caution">
    <text evidence="5">The sequence shown here is derived from an EMBL/GenBank/DDBJ whole genome shotgun (WGS) entry which is preliminary data.</text>
</comment>
<evidence type="ECO:0000256" key="1">
    <source>
        <dbReference type="ARBA" id="ARBA00022734"/>
    </source>
</evidence>
<evidence type="ECO:0000313" key="6">
    <source>
        <dbReference type="Proteomes" id="UP000580250"/>
    </source>
</evidence>
<dbReference type="PANTHER" id="PTHR11346">
    <property type="entry name" value="GALECTIN"/>
    <property type="match status" value="1"/>
</dbReference>
<dbReference type="Pfam" id="PF00337">
    <property type="entry name" value="Gal-bind_lectin"/>
    <property type="match status" value="1"/>
</dbReference>
<dbReference type="PANTHER" id="PTHR11346:SF147">
    <property type="entry name" value="GALECTIN"/>
    <property type="match status" value="1"/>
</dbReference>
<name>A0A6V7XRZ4_MELEN</name>
<dbReference type="Proteomes" id="UP000580250">
    <property type="component" value="Unassembled WGS sequence"/>
</dbReference>
<dbReference type="CDD" id="cd00070">
    <property type="entry name" value="GLECT"/>
    <property type="match status" value="1"/>
</dbReference>
<evidence type="ECO:0000259" key="4">
    <source>
        <dbReference type="PROSITE" id="PS51304"/>
    </source>
</evidence>
<evidence type="ECO:0000313" key="5">
    <source>
        <dbReference type="EMBL" id="CAD2201497.1"/>
    </source>
</evidence>
<evidence type="ECO:0000256" key="3">
    <source>
        <dbReference type="SAM" id="MobiDB-lite"/>
    </source>
</evidence>
<accession>A0A6V7XRZ4</accession>
<dbReference type="SUPFAM" id="SSF49899">
    <property type="entry name" value="Concanavalin A-like lectins/glucanases"/>
    <property type="match status" value="1"/>
</dbReference>
<protein>
    <recommendedName>
        <fullName evidence="2">Galectin</fullName>
    </recommendedName>
</protein>